<comment type="catalytic activity">
    <reaction evidence="1 18">
        <text>a 1,2-diacyl-sn-glycero-3-phosphate + CTP + H(+) = a CDP-1,2-diacyl-sn-glycerol + diphosphate</text>
        <dbReference type="Rhea" id="RHEA:16229"/>
        <dbReference type="ChEBI" id="CHEBI:15378"/>
        <dbReference type="ChEBI" id="CHEBI:33019"/>
        <dbReference type="ChEBI" id="CHEBI:37563"/>
        <dbReference type="ChEBI" id="CHEBI:58332"/>
        <dbReference type="ChEBI" id="CHEBI:58608"/>
        <dbReference type="EC" id="2.7.7.41"/>
    </reaction>
</comment>
<evidence type="ECO:0000256" key="10">
    <source>
        <dbReference type="ARBA" id="ARBA00022679"/>
    </source>
</evidence>
<evidence type="ECO:0000256" key="9">
    <source>
        <dbReference type="ARBA" id="ARBA00022516"/>
    </source>
</evidence>
<evidence type="ECO:0000256" key="4">
    <source>
        <dbReference type="ARBA" id="ARBA00005189"/>
    </source>
</evidence>
<evidence type="ECO:0000256" key="12">
    <source>
        <dbReference type="ARBA" id="ARBA00022695"/>
    </source>
</evidence>
<feature type="transmembrane region" description="Helical" evidence="19">
    <location>
        <begin position="130"/>
        <end position="152"/>
    </location>
</feature>
<comment type="pathway">
    <text evidence="3 18">Phospholipid metabolism; CDP-diacylglycerol biosynthesis; CDP-diacylglycerol from sn-glycerol 3-phosphate: step 3/3.</text>
</comment>
<evidence type="ECO:0000256" key="16">
    <source>
        <dbReference type="ARBA" id="ARBA00023209"/>
    </source>
</evidence>
<evidence type="ECO:0000256" key="8">
    <source>
        <dbReference type="ARBA" id="ARBA00022475"/>
    </source>
</evidence>
<dbReference type="Proteomes" id="UP000632659">
    <property type="component" value="Unassembled WGS sequence"/>
</dbReference>
<evidence type="ECO:0000256" key="3">
    <source>
        <dbReference type="ARBA" id="ARBA00005119"/>
    </source>
</evidence>
<keyword evidence="8" id="KW-1003">Cell membrane</keyword>
<keyword evidence="11 18" id="KW-0812">Transmembrane</keyword>
<dbReference type="GO" id="GO:0005886">
    <property type="term" value="C:plasma membrane"/>
    <property type="evidence" value="ECO:0007669"/>
    <property type="project" value="UniProtKB-SubCell"/>
</dbReference>
<evidence type="ECO:0000313" key="21">
    <source>
        <dbReference type="Proteomes" id="UP000632659"/>
    </source>
</evidence>
<evidence type="ECO:0000256" key="14">
    <source>
        <dbReference type="ARBA" id="ARBA00023098"/>
    </source>
</evidence>
<keyword evidence="21" id="KW-1185">Reference proteome</keyword>
<dbReference type="EC" id="2.7.7.41" evidence="6 18"/>
<dbReference type="PANTHER" id="PTHR46382">
    <property type="entry name" value="PHOSPHATIDATE CYTIDYLYLTRANSFERASE"/>
    <property type="match status" value="1"/>
</dbReference>
<feature type="transmembrane region" description="Helical" evidence="19">
    <location>
        <begin position="173"/>
        <end position="195"/>
    </location>
</feature>
<comment type="subcellular location">
    <subcellularLocation>
        <location evidence="2">Cell membrane</location>
        <topology evidence="2">Multi-pass membrane protein</topology>
    </subcellularLocation>
</comment>
<evidence type="ECO:0000256" key="7">
    <source>
        <dbReference type="ARBA" id="ARBA00019373"/>
    </source>
</evidence>
<evidence type="ECO:0000256" key="17">
    <source>
        <dbReference type="ARBA" id="ARBA00023264"/>
    </source>
</evidence>
<comment type="pathway">
    <text evidence="4">Lipid metabolism.</text>
</comment>
<reference evidence="20" key="1">
    <citation type="submission" date="2020-08" db="EMBL/GenBank/DDBJ databases">
        <title>Genome public.</title>
        <authorList>
            <person name="Liu C."/>
            <person name="Sun Q."/>
        </authorList>
    </citation>
    <scope>NUCLEOTIDE SEQUENCE</scope>
    <source>
        <strain evidence="20">NSJ-15</strain>
    </source>
</reference>
<dbReference type="GO" id="GO:0016024">
    <property type="term" value="P:CDP-diacylglycerol biosynthetic process"/>
    <property type="evidence" value="ECO:0007669"/>
    <property type="project" value="UniProtKB-UniPathway"/>
</dbReference>
<evidence type="ECO:0000256" key="2">
    <source>
        <dbReference type="ARBA" id="ARBA00004651"/>
    </source>
</evidence>
<organism evidence="20 21">
    <name type="scientific">Massiliimalia timonensis</name>
    <dbReference type="NCBI Taxonomy" id="1987501"/>
    <lineage>
        <taxon>Bacteria</taxon>
        <taxon>Bacillati</taxon>
        <taxon>Bacillota</taxon>
        <taxon>Clostridia</taxon>
        <taxon>Eubacteriales</taxon>
        <taxon>Oscillospiraceae</taxon>
        <taxon>Massiliimalia</taxon>
    </lineage>
</organism>
<comment type="caution">
    <text evidence="20">The sequence shown here is derived from an EMBL/GenBank/DDBJ whole genome shotgun (WGS) entry which is preliminary data.</text>
</comment>
<feature type="transmembrane region" description="Helical" evidence="19">
    <location>
        <begin position="207"/>
        <end position="227"/>
    </location>
</feature>
<evidence type="ECO:0000256" key="19">
    <source>
        <dbReference type="SAM" id="Phobius"/>
    </source>
</evidence>
<comment type="similarity">
    <text evidence="5 18">Belongs to the CDS family.</text>
</comment>
<evidence type="ECO:0000256" key="5">
    <source>
        <dbReference type="ARBA" id="ARBA00010185"/>
    </source>
</evidence>
<keyword evidence="13 19" id="KW-1133">Transmembrane helix</keyword>
<dbReference type="PANTHER" id="PTHR46382:SF1">
    <property type="entry name" value="PHOSPHATIDATE CYTIDYLYLTRANSFERASE"/>
    <property type="match status" value="1"/>
</dbReference>
<proteinExistence type="inferred from homology"/>
<dbReference type="Pfam" id="PF01148">
    <property type="entry name" value="CTP_transf_1"/>
    <property type="match status" value="1"/>
</dbReference>
<keyword evidence="16" id="KW-0594">Phospholipid biosynthesis</keyword>
<evidence type="ECO:0000256" key="15">
    <source>
        <dbReference type="ARBA" id="ARBA00023136"/>
    </source>
</evidence>
<keyword evidence="14" id="KW-0443">Lipid metabolism</keyword>
<evidence type="ECO:0000256" key="6">
    <source>
        <dbReference type="ARBA" id="ARBA00012487"/>
    </source>
</evidence>
<dbReference type="UniPathway" id="UPA00557">
    <property type="reaction ID" value="UER00614"/>
</dbReference>
<evidence type="ECO:0000256" key="1">
    <source>
        <dbReference type="ARBA" id="ARBA00001698"/>
    </source>
</evidence>
<keyword evidence="12 18" id="KW-0548">Nucleotidyltransferase</keyword>
<protein>
    <recommendedName>
        <fullName evidence="7 18">Phosphatidate cytidylyltransferase</fullName>
        <ecNumber evidence="6 18">2.7.7.41</ecNumber>
    </recommendedName>
</protein>
<dbReference type="InterPro" id="IPR000374">
    <property type="entry name" value="PC_trans"/>
</dbReference>
<dbReference type="EMBL" id="JACRTL010000001">
    <property type="protein sequence ID" value="MBC8610263.1"/>
    <property type="molecule type" value="Genomic_DNA"/>
</dbReference>
<evidence type="ECO:0000256" key="13">
    <source>
        <dbReference type="ARBA" id="ARBA00022989"/>
    </source>
</evidence>
<evidence type="ECO:0000256" key="11">
    <source>
        <dbReference type="ARBA" id="ARBA00022692"/>
    </source>
</evidence>
<feature type="transmembrane region" description="Helical" evidence="19">
    <location>
        <begin position="106"/>
        <end position="124"/>
    </location>
</feature>
<dbReference type="GO" id="GO:0004605">
    <property type="term" value="F:phosphatidate cytidylyltransferase activity"/>
    <property type="evidence" value="ECO:0007669"/>
    <property type="project" value="UniProtKB-EC"/>
</dbReference>
<keyword evidence="9" id="KW-0444">Lipid biosynthesis</keyword>
<evidence type="ECO:0000313" key="20">
    <source>
        <dbReference type="EMBL" id="MBC8610263.1"/>
    </source>
</evidence>
<keyword evidence="17" id="KW-1208">Phospholipid metabolism</keyword>
<sequence length="276" mass="30426">MKTRIISAAVGIPILIAVLFFYNTITLNIAIALVCLIGVYEFLHSTKYVTNPAVLVFSMVFAAVIPFTNIPMLKEKRILIIMIYIVAMIVILFTRHSTLKFEQIAVAFTVSVLIPFALSSFVFIRDAYPVGVYYILLIFLCGWITDAGAYFIGRVFGKHKLAANISPKKTIEGAVGGVVFCVIFNVAFTYVYTVITEDSFHLEANLVALLVITFTASVIGIFGDLFASIVKRQTGIKDFGNVIPGHGGIIDRFDSVLFIAPFVYVMCDFMPILSVA</sequence>
<feature type="transmembrane region" description="Helical" evidence="19">
    <location>
        <begin position="12"/>
        <end position="40"/>
    </location>
</feature>
<gene>
    <name evidence="20" type="ORF">H8702_03875</name>
</gene>
<keyword evidence="15 19" id="KW-0472">Membrane</keyword>
<evidence type="ECO:0000256" key="18">
    <source>
        <dbReference type="RuleBase" id="RU003938"/>
    </source>
</evidence>
<feature type="transmembrane region" description="Helical" evidence="19">
    <location>
        <begin position="52"/>
        <end position="72"/>
    </location>
</feature>
<feature type="transmembrane region" description="Helical" evidence="19">
    <location>
        <begin position="78"/>
        <end position="94"/>
    </location>
</feature>
<dbReference type="PROSITE" id="PS01315">
    <property type="entry name" value="CDS"/>
    <property type="match status" value="1"/>
</dbReference>
<dbReference type="RefSeq" id="WP_187536261.1">
    <property type="nucleotide sequence ID" value="NZ_JACRTL010000001.1"/>
</dbReference>
<accession>A0A8J6P369</accession>
<dbReference type="AlphaFoldDB" id="A0A8J6P369"/>
<keyword evidence="10 18" id="KW-0808">Transferase</keyword>
<name>A0A8J6P369_9FIRM</name>